<feature type="domain" description="BD-FAE-like" evidence="2">
    <location>
        <begin position="51"/>
        <end position="157"/>
    </location>
</feature>
<dbReference type="InterPro" id="IPR029058">
    <property type="entry name" value="AB_hydrolase_fold"/>
</dbReference>
<dbReference type="Gene3D" id="3.40.50.1820">
    <property type="entry name" value="alpha/beta hydrolase"/>
    <property type="match status" value="1"/>
</dbReference>
<name>A0AAD6CA55_9EURO</name>
<organism evidence="3 4">
    <name type="scientific">Penicillium daleae</name>
    <dbReference type="NCBI Taxonomy" id="63821"/>
    <lineage>
        <taxon>Eukaryota</taxon>
        <taxon>Fungi</taxon>
        <taxon>Dikarya</taxon>
        <taxon>Ascomycota</taxon>
        <taxon>Pezizomycotina</taxon>
        <taxon>Eurotiomycetes</taxon>
        <taxon>Eurotiomycetidae</taxon>
        <taxon>Eurotiales</taxon>
        <taxon>Aspergillaceae</taxon>
        <taxon>Penicillium</taxon>
    </lineage>
</organism>
<dbReference type="GO" id="GO:0016787">
    <property type="term" value="F:hydrolase activity"/>
    <property type="evidence" value="ECO:0007669"/>
    <property type="project" value="UniProtKB-KW"/>
</dbReference>
<keyword evidence="4" id="KW-1185">Reference proteome</keyword>
<sequence>MDCLPAFGTGIYEVLVPTLEVYTPLIEANAARIDAASVQTYSYGEHPRQKLDIYLPTESGSSSTTPNPILVFLYGGGFTNGDKVNQNKPLFYRNLGYFFSQKGQLETIIIDYRLVKHGAKFPDGGEDLSEALAWVDRRYSGQKRPLFILGNSAGGMHACAWLFEPIFKDTRRALIESSNGIRITGIVLVGVLYHFGYSTASLKERLASYLGTELDHYSPMISARRCLESGELMSAGLPPVLVIDSELDPDDILRATQDFISVLRKSNYLEIKYLQAQGHNHISPPLALGTGIPGEEDWAFQVLSFINGLL</sequence>
<evidence type="ECO:0000259" key="2">
    <source>
        <dbReference type="Pfam" id="PF20434"/>
    </source>
</evidence>
<keyword evidence="1" id="KW-0378">Hydrolase</keyword>
<reference evidence="3" key="2">
    <citation type="journal article" date="2023" name="IMA Fungus">
        <title>Comparative genomic study of the Penicillium genus elucidates a diverse pangenome and 15 lateral gene transfer events.</title>
        <authorList>
            <person name="Petersen C."/>
            <person name="Sorensen T."/>
            <person name="Nielsen M.R."/>
            <person name="Sondergaard T.E."/>
            <person name="Sorensen J.L."/>
            <person name="Fitzpatrick D.A."/>
            <person name="Frisvad J.C."/>
            <person name="Nielsen K.L."/>
        </authorList>
    </citation>
    <scope>NUCLEOTIDE SEQUENCE</scope>
    <source>
        <strain evidence="3">IBT 16125</strain>
    </source>
</reference>
<protein>
    <recommendedName>
        <fullName evidence="2">BD-FAE-like domain-containing protein</fullName>
    </recommendedName>
</protein>
<dbReference type="AlphaFoldDB" id="A0AAD6CA55"/>
<dbReference type="PANTHER" id="PTHR48081:SF33">
    <property type="entry name" value="KYNURENINE FORMAMIDASE"/>
    <property type="match status" value="1"/>
</dbReference>
<dbReference type="GeneID" id="81594673"/>
<dbReference type="InterPro" id="IPR049492">
    <property type="entry name" value="BD-FAE-like_dom"/>
</dbReference>
<dbReference type="Proteomes" id="UP001213681">
    <property type="component" value="Unassembled WGS sequence"/>
</dbReference>
<reference evidence="3" key="1">
    <citation type="submission" date="2022-12" db="EMBL/GenBank/DDBJ databases">
        <authorList>
            <person name="Petersen C."/>
        </authorList>
    </citation>
    <scope>NUCLEOTIDE SEQUENCE</scope>
    <source>
        <strain evidence="3">IBT 16125</strain>
    </source>
</reference>
<dbReference type="RefSeq" id="XP_056768537.1">
    <property type="nucleotide sequence ID" value="XM_056904430.1"/>
</dbReference>
<dbReference type="SUPFAM" id="SSF53474">
    <property type="entry name" value="alpha/beta-Hydrolases"/>
    <property type="match status" value="1"/>
</dbReference>
<dbReference type="GO" id="GO:0072330">
    <property type="term" value="P:monocarboxylic acid biosynthetic process"/>
    <property type="evidence" value="ECO:0007669"/>
    <property type="project" value="UniProtKB-ARBA"/>
</dbReference>
<evidence type="ECO:0000313" key="3">
    <source>
        <dbReference type="EMBL" id="KAJ5459495.1"/>
    </source>
</evidence>
<proteinExistence type="predicted"/>
<dbReference type="Pfam" id="PF20434">
    <property type="entry name" value="BD-FAE"/>
    <property type="match status" value="1"/>
</dbReference>
<accession>A0AAD6CA55</accession>
<dbReference type="EMBL" id="JAPVEA010000002">
    <property type="protein sequence ID" value="KAJ5459495.1"/>
    <property type="molecule type" value="Genomic_DNA"/>
</dbReference>
<gene>
    <name evidence="3" type="ORF">N7458_001047</name>
</gene>
<dbReference type="InterPro" id="IPR050300">
    <property type="entry name" value="GDXG_lipolytic_enzyme"/>
</dbReference>
<dbReference type="PANTHER" id="PTHR48081">
    <property type="entry name" value="AB HYDROLASE SUPERFAMILY PROTEIN C4A8.06C"/>
    <property type="match status" value="1"/>
</dbReference>
<evidence type="ECO:0000313" key="4">
    <source>
        <dbReference type="Proteomes" id="UP001213681"/>
    </source>
</evidence>
<dbReference type="GO" id="GO:0017000">
    <property type="term" value="P:antibiotic biosynthetic process"/>
    <property type="evidence" value="ECO:0007669"/>
    <property type="project" value="UniProtKB-ARBA"/>
</dbReference>
<comment type="caution">
    <text evidence="3">The sequence shown here is derived from an EMBL/GenBank/DDBJ whole genome shotgun (WGS) entry which is preliminary data.</text>
</comment>
<evidence type="ECO:0000256" key="1">
    <source>
        <dbReference type="ARBA" id="ARBA00022801"/>
    </source>
</evidence>